<dbReference type="AlphaFoldDB" id="A0A6J6Z0P0"/>
<dbReference type="EMBL" id="CAFAAV010000056">
    <property type="protein sequence ID" value="CAB4814194.1"/>
    <property type="molecule type" value="Genomic_DNA"/>
</dbReference>
<evidence type="ECO:0000256" key="1">
    <source>
        <dbReference type="SAM" id="MobiDB-lite"/>
    </source>
</evidence>
<name>A0A6J6Z0P0_9ZZZZ</name>
<feature type="compositionally biased region" description="Low complexity" evidence="1">
    <location>
        <begin position="15"/>
        <end position="24"/>
    </location>
</feature>
<feature type="region of interest" description="Disordered" evidence="1">
    <location>
        <begin position="1"/>
        <end position="24"/>
    </location>
</feature>
<evidence type="ECO:0000313" key="2">
    <source>
        <dbReference type="EMBL" id="CAB4814194.1"/>
    </source>
</evidence>
<reference evidence="2" key="1">
    <citation type="submission" date="2020-05" db="EMBL/GenBank/DDBJ databases">
        <authorList>
            <person name="Chiriac C."/>
            <person name="Salcher M."/>
            <person name="Ghai R."/>
            <person name="Kavagutti S V."/>
        </authorList>
    </citation>
    <scope>NUCLEOTIDE SEQUENCE</scope>
</reference>
<sequence>MSSCRSTADNDELASDATSASTSASCRWANIAIPARSWASVEVVTFHPSCNGPSRAEHGTRTPSKCIEANSDSPFN</sequence>
<protein>
    <submittedName>
        <fullName evidence="2">Unannotated protein</fullName>
    </submittedName>
</protein>
<feature type="region of interest" description="Disordered" evidence="1">
    <location>
        <begin position="49"/>
        <end position="76"/>
    </location>
</feature>
<gene>
    <name evidence="2" type="ORF">UFOPK3099_00946</name>
</gene>
<accession>A0A6J6Z0P0</accession>
<proteinExistence type="predicted"/>
<organism evidence="2">
    <name type="scientific">freshwater metagenome</name>
    <dbReference type="NCBI Taxonomy" id="449393"/>
    <lineage>
        <taxon>unclassified sequences</taxon>
        <taxon>metagenomes</taxon>
        <taxon>ecological metagenomes</taxon>
    </lineage>
</organism>